<dbReference type="Proteomes" id="UP000008022">
    <property type="component" value="Unassembled WGS sequence"/>
</dbReference>
<dbReference type="EnsemblPlants" id="ORUFI04G09380.1">
    <property type="protein sequence ID" value="ORUFI04G09380.1"/>
    <property type="gene ID" value="ORUFI04G09380"/>
</dbReference>
<evidence type="ECO:0000313" key="2">
    <source>
        <dbReference type="EnsemblPlants" id="ORUFI04G09380.1"/>
    </source>
</evidence>
<proteinExistence type="predicted"/>
<dbReference type="Gramene" id="ORUFI04G09380.1">
    <property type="protein sequence ID" value="ORUFI04G09380.1"/>
    <property type="gene ID" value="ORUFI04G09380"/>
</dbReference>
<dbReference type="AlphaFoldDB" id="A0A0E0P7L0"/>
<protein>
    <submittedName>
        <fullName evidence="2">Uncharacterized protein</fullName>
    </submittedName>
</protein>
<feature type="region of interest" description="Disordered" evidence="1">
    <location>
        <begin position="67"/>
        <end position="91"/>
    </location>
</feature>
<name>A0A0E0P7L0_ORYRU</name>
<reference evidence="2" key="2">
    <citation type="submission" date="2015-06" db="UniProtKB">
        <authorList>
            <consortium name="EnsemblPlants"/>
        </authorList>
    </citation>
    <scope>IDENTIFICATION</scope>
</reference>
<evidence type="ECO:0000313" key="3">
    <source>
        <dbReference type="Proteomes" id="UP000008022"/>
    </source>
</evidence>
<organism evidence="2 3">
    <name type="scientific">Oryza rufipogon</name>
    <name type="common">Brownbeard rice</name>
    <name type="synonym">Asian wild rice</name>
    <dbReference type="NCBI Taxonomy" id="4529"/>
    <lineage>
        <taxon>Eukaryota</taxon>
        <taxon>Viridiplantae</taxon>
        <taxon>Streptophyta</taxon>
        <taxon>Embryophyta</taxon>
        <taxon>Tracheophyta</taxon>
        <taxon>Spermatophyta</taxon>
        <taxon>Magnoliopsida</taxon>
        <taxon>Liliopsida</taxon>
        <taxon>Poales</taxon>
        <taxon>Poaceae</taxon>
        <taxon>BOP clade</taxon>
        <taxon>Oryzoideae</taxon>
        <taxon>Oryzeae</taxon>
        <taxon>Oryzinae</taxon>
        <taxon>Oryza</taxon>
    </lineage>
</organism>
<keyword evidence="3" id="KW-1185">Reference proteome</keyword>
<sequence>MAREERGRLARRWKARATACLAAPEASLPLDSLRREPRRRHLTSPCQNPAAAACLRRLRTPATAACLRRAGNPRPPPVSPHKGAGRPAAAAPPAIDSRYCAVIAHARDLLPPHRSAGWVGDGREWRWRRCSTERLRETRRPNREDEWEAVGVKCWSKRLFD</sequence>
<evidence type="ECO:0000256" key="1">
    <source>
        <dbReference type="SAM" id="MobiDB-lite"/>
    </source>
</evidence>
<accession>A0A0E0P7L0</accession>
<reference evidence="3" key="1">
    <citation type="submission" date="2013-06" db="EMBL/GenBank/DDBJ databases">
        <authorList>
            <person name="Zhao Q."/>
        </authorList>
    </citation>
    <scope>NUCLEOTIDE SEQUENCE</scope>
    <source>
        <strain evidence="3">cv. W1943</strain>
    </source>
</reference>
<dbReference type="HOGENOM" id="CLU_1646476_0_0_1"/>